<protein>
    <recommendedName>
        <fullName evidence="12">Low-density lipoprotein receptor class A domain-containing protein 4</fullName>
    </recommendedName>
</protein>
<evidence type="ECO:0000256" key="9">
    <source>
        <dbReference type="SAM" id="Phobius"/>
    </source>
</evidence>
<dbReference type="GO" id="GO:0030512">
    <property type="term" value="P:negative regulation of transforming growth factor beta receptor signaling pathway"/>
    <property type="evidence" value="ECO:0007669"/>
    <property type="project" value="InterPro"/>
</dbReference>
<feature type="transmembrane region" description="Helical" evidence="9">
    <location>
        <begin position="80"/>
        <end position="104"/>
    </location>
</feature>
<evidence type="ECO:0000256" key="8">
    <source>
        <dbReference type="SAM" id="MobiDB-lite"/>
    </source>
</evidence>
<dbReference type="PANTHER" id="PTHR16514">
    <property type="entry name" value="LOW DENSITY LIPOPROTEIN RECEPTOR CLASS A DOMAIN-CONTAINING 4A"/>
    <property type="match status" value="1"/>
</dbReference>
<dbReference type="Proteomes" id="UP000694389">
    <property type="component" value="Unassembled WGS sequence"/>
</dbReference>
<evidence type="ECO:0000256" key="2">
    <source>
        <dbReference type="ARBA" id="ARBA00009908"/>
    </source>
</evidence>
<dbReference type="InterPro" id="IPR043445">
    <property type="entry name" value="TMEPAI/LRAD4"/>
</dbReference>
<comment type="similarity">
    <text evidence="2">Belongs to the PMEPA1 family.</text>
</comment>
<keyword evidence="7 9" id="KW-0472">Membrane</keyword>
<dbReference type="OrthoDB" id="10038550at2759"/>
<sequence length="308" mass="34008">MYHTELQGRDVGCVLGVGAADRPLDWSLLSAPRQPDGAPCLMRSRTVPGSSSSNARSNGFCSCNCTRAQRQGMDISELEFVQIIIIVLVMTFMIVVIICLLNHYRLPALAFLSRLSHTQRDQATQLDGSEWPDSVLTQQRNSEVMYGHLNSNLPPFMQQRQLCRFQPTYPYLQQEIINLPPIICLSDGEELLPYKGPCTLQLRHPEQQLELIRAAVRAPPNRTVFDSDLIDIYIHSKSLQPCSSNLGPNGTNNARMEGPPPSYSEVMGGSTGCYSNNDRSGPESSQTVCQTGSSESTVKASTDLNKNS</sequence>
<dbReference type="GeneTree" id="ENSGT00390000000724"/>
<reference evidence="10" key="1">
    <citation type="submission" date="2025-08" db="UniProtKB">
        <authorList>
            <consortium name="Ensembl"/>
        </authorList>
    </citation>
    <scope>IDENTIFICATION</scope>
</reference>
<keyword evidence="5" id="KW-0967">Endosome</keyword>
<feature type="compositionally biased region" description="Polar residues" evidence="8">
    <location>
        <begin position="272"/>
        <end position="308"/>
    </location>
</feature>
<dbReference type="GO" id="GO:0000139">
    <property type="term" value="C:Golgi membrane"/>
    <property type="evidence" value="ECO:0007669"/>
    <property type="project" value="TreeGrafter"/>
</dbReference>
<keyword evidence="4" id="KW-0734">Signal transduction inhibitor</keyword>
<evidence type="ECO:0000256" key="7">
    <source>
        <dbReference type="ARBA" id="ARBA00023136"/>
    </source>
</evidence>
<proteinExistence type="inferred from homology"/>
<dbReference type="GO" id="GO:0031901">
    <property type="term" value="C:early endosome membrane"/>
    <property type="evidence" value="ECO:0007669"/>
    <property type="project" value="UniProtKB-SubCell"/>
</dbReference>
<evidence type="ECO:0000313" key="11">
    <source>
        <dbReference type="Proteomes" id="UP000694389"/>
    </source>
</evidence>
<feature type="compositionally biased region" description="Polar residues" evidence="8">
    <location>
        <begin position="243"/>
        <end position="254"/>
    </location>
</feature>
<dbReference type="Ensembl" id="ENSDLAT00005075165.1">
    <property type="protein sequence ID" value="ENSDLAP00005075872.1"/>
    <property type="gene ID" value="ENSDLAG00005031311.1"/>
</dbReference>
<evidence type="ECO:0000256" key="1">
    <source>
        <dbReference type="ARBA" id="ARBA00004391"/>
    </source>
</evidence>
<keyword evidence="11" id="KW-1185">Reference proteome</keyword>
<name>A0A8P4GJY5_DICLA</name>
<dbReference type="RefSeq" id="XP_051246897.1">
    <property type="nucleotide sequence ID" value="XM_051390937.1"/>
</dbReference>
<reference evidence="10" key="2">
    <citation type="submission" date="2025-09" db="UniProtKB">
        <authorList>
            <consortium name="Ensembl"/>
        </authorList>
    </citation>
    <scope>IDENTIFICATION</scope>
</reference>
<evidence type="ECO:0000256" key="5">
    <source>
        <dbReference type="ARBA" id="ARBA00022753"/>
    </source>
</evidence>
<comment type="subcellular location">
    <subcellularLocation>
        <location evidence="1">Early endosome membrane</location>
        <topology evidence="1">Single-pass membrane protein</topology>
    </subcellularLocation>
</comment>
<keyword evidence="3 9" id="KW-0812">Transmembrane</keyword>
<dbReference type="GO" id="GO:0070412">
    <property type="term" value="F:R-SMAD binding"/>
    <property type="evidence" value="ECO:0007669"/>
    <property type="project" value="InterPro"/>
</dbReference>
<accession>A0A8P4GJY5</accession>
<dbReference type="GeneID" id="127358053"/>
<dbReference type="AlphaFoldDB" id="A0A8P4GJY5"/>
<evidence type="ECO:0000256" key="4">
    <source>
        <dbReference type="ARBA" id="ARBA00022700"/>
    </source>
</evidence>
<feature type="region of interest" description="Disordered" evidence="8">
    <location>
        <begin position="243"/>
        <end position="308"/>
    </location>
</feature>
<gene>
    <name evidence="10" type="primary">LOC127358053</name>
</gene>
<dbReference type="PANTHER" id="PTHR16514:SF4">
    <property type="entry name" value="LOW-DENSITY LIPOPROTEIN RECEPTOR CLASS A DOMAIN-CONTAINING PROTEIN 4"/>
    <property type="match status" value="1"/>
</dbReference>
<evidence type="ECO:0008006" key="12">
    <source>
        <dbReference type="Google" id="ProtNLM"/>
    </source>
</evidence>
<evidence type="ECO:0000256" key="6">
    <source>
        <dbReference type="ARBA" id="ARBA00022989"/>
    </source>
</evidence>
<dbReference type="OMA" id="TRANGFC"/>
<organism evidence="10 11">
    <name type="scientific">Dicentrarchus labrax</name>
    <name type="common">European seabass</name>
    <name type="synonym">Morone labrax</name>
    <dbReference type="NCBI Taxonomy" id="13489"/>
    <lineage>
        <taxon>Eukaryota</taxon>
        <taxon>Metazoa</taxon>
        <taxon>Chordata</taxon>
        <taxon>Craniata</taxon>
        <taxon>Vertebrata</taxon>
        <taxon>Euteleostomi</taxon>
        <taxon>Actinopterygii</taxon>
        <taxon>Neopterygii</taxon>
        <taxon>Teleostei</taxon>
        <taxon>Neoteleostei</taxon>
        <taxon>Acanthomorphata</taxon>
        <taxon>Eupercaria</taxon>
        <taxon>Moronidae</taxon>
        <taxon>Dicentrarchus</taxon>
    </lineage>
</organism>
<evidence type="ECO:0000256" key="3">
    <source>
        <dbReference type="ARBA" id="ARBA00022692"/>
    </source>
</evidence>
<keyword evidence="6 9" id="KW-1133">Transmembrane helix</keyword>
<evidence type="ECO:0000313" key="10">
    <source>
        <dbReference type="Ensembl" id="ENSDLAP00005075872.1"/>
    </source>
</evidence>